<dbReference type="PANTHER" id="PTHR30006:SF15">
    <property type="entry name" value="IRON-UTILIZATION PERIPLASMIC PROTEIN"/>
    <property type="match status" value="1"/>
</dbReference>
<evidence type="ECO:0000313" key="11">
    <source>
        <dbReference type="Proteomes" id="UP000320806"/>
    </source>
</evidence>
<organism evidence="10 11">
    <name type="scientific">Yimella lutea</name>
    <dbReference type="NCBI Taxonomy" id="587872"/>
    <lineage>
        <taxon>Bacteria</taxon>
        <taxon>Bacillati</taxon>
        <taxon>Actinomycetota</taxon>
        <taxon>Actinomycetes</taxon>
        <taxon>Micrococcales</taxon>
        <taxon>Dermacoccaceae</taxon>
        <taxon>Yimella</taxon>
    </lineage>
</organism>
<dbReference type="InterPro" id="IPR006061">
    <property type="entry name" value="SBP_1_CS"/>
</dbReference>
<feature type="signal peptide" evidence="9">
    <location>
        <begin position="1"/>
        <end position="23"/>
    </location>
</feature>
<dbReference type="Proteomes" id="UP000320806">
    <property type="component" value="Unassembled WGS sequence"/>
</dbReference>
<evidence type="ECO:0000256" key="6">
    <source>
        <dbReference type="ARBA" id="ARBA00023004"/>
    </source>
</evidence>
<keyword evidence="2" id="KW-0813">Transport</keyword>
<dbReference type="EMBL" id="VFMO01000001">
    <property type="protein sequence ID" value="TQJ15489.1"/>
    <property type="molecule type" value="Genomic_DNA"/>
</dbReference>
<keyword evidence="6 8" id="KW-0408">Iron</keyword>
<dbReference type="PROSITE" id="PS01037">
    <property type="entry name" value="SBP_BACTERIAL_1"/>
    <property type="match status" value="1"/>
</dbReference>
<reference evidence="10 11" key="1">
    <citation type="submission" date="2019-06" db="EMBL/GenBank/DDBJ databases">
        <title>Sequencing the genomes of 1000 actinobacteria strains.</title>
        <authorList>
            <person name="Klenk H.-P."/>
        </authorList>
    </citation>
    <scope>NUCLEOTIDE SEQUENCE [LARGE SCALE GENOMIC DNA]</scope>
    <source>
        <strain evidence="10 11">DSM 19828</strain>
    </source>
</reference>
<comment type="similarity">
    <text evidence="1">Belongs to the bacterial solute-binding protein 1 family.</text>
</comment>
<gene>
    <name evidence="10" type="ORF">FB459_3045</name>
</gene>
<dbReference type="PROSITE" id="PS51257">
    <property type="entry name" value="PROKAR_LIPOPROTEIN"/>
    <property type="match status" value="1"/>
</dbReference>
<evidence type="ECO:0000256" key="9">
    <source>
        <dbReference type="SAM" id="SignalP"/>
    </source>
</evidence>
<feature type="binding site" evidence="8">
    <location>
        <position position="230"/>
    </location>
    <ligand>
        <name>Fe cation</name>
        <dbReference type="ChEBI" id="CHEBI:24875"/>
    </ligand>
</feature>
<dbReference type="GO" id="GO:0030288">
    <property type="term" value="C:outer membrane-bounded periplasmic space"/>
    <property type="evidence" value="ECO:0007669"/>
    <property type="project" value="TreeGrafter"/>
</dbReference>
<dbReference type="CDD" id="cd13543">
    <property type="entry name" value="PBP2_Fbp"/>
    <property type="match status" value="1"/>
</dbReference>
<feature type="binding site" evidence="8">
    <location>
        <position position="229"/>
    </location>
    <ligand>
        <name>Fe cation</name>
        <dbReference type="ChEBI" id="CHEBI:24875"/>
    </ligand>
</feature>
<evidence type="ECO:0000256" key="4">
    <source>
        <dbReference type="ARBA" id="ARBA00022723"/>
    </source>
</evidence>
<proteinExistence type="inferred from homology"/>
<protein>
    <submittedName>
        <fullName evidence="10">Iron(III) transport system substrate-binding protein</fullName>
    </submittedName>
</protein>
<comment type="caution">
    <text evidence="10">The sequence shown here is derived from an EMBL/GenBank/DDBJ whole genome shotgun (WGS) entry which is preliminary data.</text>
</comment>
<dbReference type="Pfam" id="PF13343">
    <property type="entry name" value="SBP_bac_6"/>
    <property type="match status" value="1"/>
</dbReference>
<evidence type="ECO:0000256" key="7">
    <source>
        <dbReference type="ARBA" id="ARBA00023065"/>
    </source>
</evidence>
<evidence type="ECO:0000256" key="5">
    <source>
        <dbReference type="ARBA" id="ARBA00022729"/>
    </source>
</evidence>
<dbReference type="GO" id="GO:0006826">
    <property type="term" value="P:iron ion transport"/>
    <property type="evidence" value="ECO:0007669"/>
    <property type="project" value="UniProtKB-KW"/>
</dbReference>
<feature type="binding site" evidence="8">
    <location>
        <position position="93"/>
    </location>
    <ligand>
        <name>Fe cation</name>
        <dbReference type="ChEBI" id="CHEBI:24875"/>
    </ligand>
</feature>
<keyword evidence="11" id="KW-1185">Reference proteome</keyword>
<name>A0A542EJI9_9MICO</name>
<evidence type="ECO:0000256" key="1">
    <source>
        <dbReference type="ARBA" id="ARBA00008520"/>
    </source>
</evidence>
<sequence>MQPNLRRRTFIAGLTAAALTLTACGGSDDEFKADPDALVIYSSQHENVTQAWAEAFTEATGVKTQVRPGKDSSMGQQIVEEGAKSPADVFLTENSPAMTVVSRANLLAPVEAATLAQLPQGFAPSSKDWTAIAARSTVLVYNPSKIKESALPKSMMDLQQPQWKDKWGGAPGGADFQAIVAGMLAMKGKPATQAWLKALKANAKIYQNNVATMKAVNAGEVPVGIMYHYYWYRDQAKTKEGSKNTKLHYFKGEDPGAFVSLSAGGVLKSSKKADKAQQFLKFITGLQGQQVLTDSKSMEYAVGKDAKSDPALPALNSLQAPKVDPFNLNSDIVIQMMTDAGIL</sequence>
<dbReference type="InterPro" id="IPR026045">
    <property type="entry name" value="Ferric-bd"/>
</dbReference>
<accession>A0A542EJI9</accession>
<dbReference type="AlphaFoldDB" id="A0A542EJI9"/>
<keyword evidence="7" id="KW-0406">Ion transport</keyword>
<dbReference type="GO" id="GO:0055085">
    <property type="term" value="P:transmembrane transport"/>
    <property type="evidence" value="ECO:0007669"/>
    <property type="project" value="InterPro"/>
</dbReference>
<dbReference type="GO" id="GO:0046872">
    <property type="term" value="F:metal ion binding"/>
    <property type="evidence" value="ECO:0007669"/>
    <property type="project" value="UniProtKB-KW"/>
</dbReference>
<keyword evidence="3" id="KW-0410">Iron transport</keyword>
<evidence type="ECO:0000313" key="10">
    <source>
        <dbReference type="EMBL" id="TQJ15489.1"/>
    </source>
</evidence>
<evidence type="ECO:0000256" key="8">
    <source>
        <dbReference type="PIRSR" id="PIRSR002825-1"/>
    </source>
</evidence>
<keyword evidence="4 8" id="KW-0479">Metal-binding</keyword>
<dbReference type="PANTHER" id="PTHR30006">
    <property type="entry name" value="THIAMINE-BINDING PERIPLASMIC PROTEIN-RELATED"/>
    <property type="match status" value="1"/>
</dbReference>
<keyword evidence="5 9" id="KW-0732">Signal</keyword>
<feature type="binding site" evidence="8">
    <location>
        <position position="45"/>
    </location>
    <ligand>
        <name>Fe cation</name>
        <dbReference type="ChEBI" id="CHEBI:24875"/>
    </ligand>
</feature>
<dbReference type="Gene3D" id="3.40.190.10">
    <property type="entry name" value="Periplasmic binding protein-like II"/>
    <property type="match status" value="2"/>
</dbReference>
<evidence type="ECO:0000256" key="2">
    <source>
        <dbReference type="ARBA" id="ARBA00022448"/>
    </source>
</evidence>
<feature type="chain" id="PRO_5039269886" evidence="9">
    <location>
        <begin position="24"/>
        <end position="343"/>
    </location>
</feature>
<dbReference type="SUPFAM" id="SSF53850">
    <property type="entry name" value="Periplasmic binding protein-like II"/>
    <property type="match status" value="1"/>
</dbReference>
<evidence type="ECO:0000256" key="3">
    <source>
        <dbReference type="ARBA" id="ARBA00022496"/>
    </source>
</evidence>
<dbReference type="PIRSF" id="PIRSF002825">
    <property type="entry name" value="CfbpA"/>
    <property type="match status" value="1"/>
</dbReference>